<feature type="region of interest" description="Disordered" evidence="3">
    <location>
        <begin position="440"/>
        <end position="459"/>
    </location>
</feature>
<dbReference type="PROSITE" id="PS50118">
    <property type="entry name" value="HMG_BOX_2"/>
    <property type="match status" value="1"/>
</dbReference>
<evidence type="ECO:0000256" key="3">
    <source>
        <dbReference type="SAM" id="MobiDB-lite"/>
    </source>
</evidence>
<dbReference type="InterPro" id="IPR001214">
    <property type="entry name" value="SET_dom"/>
</dbReference>
<dbReference type="InterPro" id="IPR036910">
    <property type="entry name" value="HMG_box_dom_sf"/>
</dbReference>
<feature type="region of interest" description="Disordered" evidence="3">
    <location>
        <begin position="528"/>
        <end position="643"/>
    </location>
</feature>
<dbReference type="GO" id="GO:0003677">
    <property type="term" value="F:DNA binding"/>
    <property type="evidence" value="ECO:0007669"/>
    <property type="project" value="UniProtKB-UniRule"/>
</dbReference>
<feature type="compositionally biased region" description="Polar residues" evidence="3">
    <location>
        <begin position="581"/>
        <end position="592"/>
    </location>
</feature>
<sequence>MLCVHDGSAWLRETGAACVLDCSRDTNASPRRVQPAAAVAHFWLLFSASGPKIAPKYESKAFSRENCHVRASGPEDRQLLRAMEEFAAPVGGDSALPLQQGAPQGAAPLPEAEGGGTATVDANFASGEAPTAPSAAVPAVTTGSASACPQAKADEGSSSDTQEENPRPLPAEVAHESSSSREPRLAPSAEAKQRARLKRQFVRNQWLDINKAPSWPPIKKNRYLDTDWQSVDFKPQAPETKKSRLFLNSLCYLFEGVITKKSTLGRRAGLGLFCERAKGFAKGTVITEFVGWLVDREQAEQLRKRRRASHIVAVQKGFLYIDGVKDPYYGTGGASFANDGSEFLGGPGNNSYFYHWYDEELGRTRVFLRATRDIAQGEEIFVPYDKNYWLDNFEEQEDNCPDAFRKRKIEQLQRKYKDYTITSMEDLKARQALLEKLKRDKLEKQKEKKAPRKPNVKRPLSGYMRFSVSRRRELIAAEPELRHPKCFKEIAQRISQEWKALCPKKRKAFQDEAAADFTKYRQKVLEWRAKHAPKRRRKARRNANTRVRSAAASSSADAGSEEAEINQSGTEKTPQHAEVGQTETESPDTANAATDVPESSDEVSNNSRQSSSTPESNPATKSDKNAAVSSGDLAEASCIAVLA</sequence>
<evidence type="ECO:0000313" key="6">
    <source>
        <dbReference type="Proteomes" id="UP000515125"/>
    </source>
</evidence>
<evidence type="ECO:0000259" key="4">
    <source>
        <dbReference type="PROSITE" id="PS50118"/>
    </source>
</evidence>
<dbReference type="SUPFAM" id="SSF47095">
    <property type="entry name" value="HMG-box"/>
    <property type="match status" value="1"/>
</dbReference>
<feature type="compositionally biased region" description="Basic residues" evidence="3">
    <location>
        <begin position="530"/>
        <end position="543"/>
    </location>
</feature>
<keyword evidence="1 2" id="KW-0238">DNA-binding</keyword>
<feature type="domain" description="HMG box" evidence="4">
    <location>
        <begin position="456"/>
        <end position="528"/>
    </location>
</feature>
<feature type="compositionally biased region" description="Polar residues" evidence="3">
    <location>
        <begin position="602"/>
        <end position="620"/>
    </location>
</feature>
<dbReference type="Gene3D" id="1.10.30.10">
    <property type="entry name" value="High mobility group box domain"/>
    <property type="match status" value="1"/>
</dbReference>
<evidence type="ECO:0000256" key="2">
    <source>
        <dbReference type="PROSITE-ProRule" id="PRU00267"/>
    </source>
</evidence>
<feature type="region of interest" description="Disordered" evidence="3">
    <location>
        <begin position="91"/>
        <end position="194"/>
    </location>
</feature>
<name>A0A6P6S1W6_9EIME</name>
<dbReference type="Proteomes" id="UP000515125">
    <property type="component" value="Unplaced"/>
</dbReference>
<dbReference type="GeneID" id="34618724"/>
<keyword evidence="2" id="KW-0539">Nucleus</keyword>
<dbReference type="PANTHER" id="PTHR48112:SF22">
    <property type="entry name" value="MITOCHONDRIAL TRANSCRIPTION FACTOR A, ISOFORM B"/>
    <property type="match status" value="1"/>
</dbReference>
<dbReference type="RefSeq" id="XP_026193657.1">
    <property type="nucleotide sequence ID" value="XM_026337872.1"/>
</dbReference>
<dbReference type="OrthoDB" id="337151at2759"/>
<dbReference type="InterPro" id="IPR009071">
    <property type="entry name" value="HMG_box_dom"/>
</dbReference>
<proteinExistence type="predicted"/>
<feature type="compositionally biased region" description="Basic and acidic residues" evidence="3">
    <location>
        <begin position="173"/>
        <end position="184"/>
    </location>
</feature>
<dbReference type="SMART" id="SM00398">
    <property type="entry name" value="HMG"/>
    <property type="match status" value="1"/>
</dbReference>
<reference evidence="7" key="1">
    <citation type="submission" date="2025-08" db="UniProtKB">
        <authorList>
            <consortium name="RefSeq"/>
        </authorList>
    </citation>
    <scope>IDENTIFICATION</scope>
</reference>
<dbReference type="PANTHER" id="PTHR48112">
    <property type="entry name" value="HIGH MOBILITY GROUP PROTEIN DSP1"/>
    <property type="match status" value="1"/>
</dbReference>
<evidence type="ECO:0000259" key="5">
    <source>
        <dbReference type="PROSITE" id="PS50280"/>
    </source>
</evidence>
<dbReference type="InterPro" id="IPR046341">
    <property type="entry name" value="SET_dom_sf"/>
</dbReference>
<dbReference type="Pfam" id="PF00856">
    <property type="entry name" value="SET"/>
    <property type="match status" value="1"/>
</dbReference>
<feature type="compositionally biased region" description="Low complexity" evidence="3">
    <location>
        <begin position="129"/>
        <end position="142"/>
    </location>
</feature>
<feature type="compositionally biased region" description="Low complexity" evidence="3">
    <location>
        <begin position="544"/>
        <end position="558"/>
    </location>
</feature>
<dbReference type="PROSITE" id="PS50280">
    <property type="entry name" value="SET"/>
    <property type="match status" value="1"/>
</dbReference>
<accession>A0A6P6S1W6</accession>
<dbReference type="SUPFAM" id="SSF82199">
    <property type="entry name" value="SET domain"/>
    <property type="match status" value="1"/>
</dbReference>
<dbReference type="InterPro" id="IPR050342">
    <property type="entry name" value="HMGB"/>
</dbReference>
<feature type="compositionally biased region" description="Low complexity" evidence="3">
    <location>
        <begin position="95"/>
        <end position="112"/>
    </location>
</feature>
<dbReference type="GO" id="GO:0005634">
    <property type="term" value="C:nucleus"/>
    <property type="evidence" value="ECO:0007669"/>
    <property type="project" value="UniProtKB-UniRule"/>
</dbReference>
<keyword evidence="6" id="KW-1185">Reference proteome</keyword>
<dbReference type="AlphaFoldDB" id="A0A6P6S1W6"/>
<dbReference type="Gene3D" id="2.170.270.10">
    <property type="entry name" value="SET domain"/>
    <property type="match status" value="1"/>
</dbReference>
<evidence type="ECO:0000256" key="1">
    <source>
        <dbReference type="ARBA" id="ARBA00023125"/>
    </source>
</evidence>
<gene>
    <name evidence="7" type="primary">LOC34618724</name>
</gene>
<feature type="DNA-binding region" description="HMG box" evidence="2">
    <location>
        <begin position="456"/>
        <end position="528"/>
    </location>
</feature>
<organism evidence="6 7">
    <name type="scientific">Cyclospora cayetanensis</name>
    <dbReference type="NCBI Taxonomy" id="88456"/>
    <lineage>
        <taxon>Eukaryota</taxon>
        <taxon>Sar</taxon>
        <taxon>Alveolata</taxon>
        <taxon>Apicomplexa</taxon>
        <taxon>Conoidasida</taxon>
        <taxon>Coccidia</taxon>
        <taxon>Eucoccidiorida</taxon>
        <taxon>Eimeriorina</taxon>
        <taxon>Eimeriidae</taxon>
        <taxon>Cyclospora</taxon>
    </lineage>
</organism>
<dbReference type="Pfam" id="PF00505">
    <property type="entry name" value="HMG_box"/>
    <property type="match status" value="1"/>
</dbReference>
<dbReference type="CDD" id="cd00084">
    <property type="entry name" value="HMG-box_SF"/>
    <property type="match status" value="1"/>
</dbReference>
<protein>
    <submittedName>
        <fullName evidence="7">Uncharacterized protein LOC34618724</fullName>
    </submittedName>
</protein>
<feature type="domain" description="SET" evidence="5">
    <location>
        <begin position="255"/>
        <end position="385"/>
    </location>
</feature>
<evidence type="ECO:0000313" key="7">
    <source>
        <dbReference type="RefSeq" id="XP_026193657.1"/>
    </source>
</evidence>